<evidence type="ECO:0000256" key="1">
    <source>
        <dbReference type="SAM" id="MobiDB-lite"/>
    </source>
</evidence>
<name>A0A069PLY0_9BURK</name>
<dbReference type="STRING" id="60547.GCA_000751215_00209"/>
<protein>
    <submittedName>
        <fullName evidence="2">Uncharacterized protein</fullName>
    </submittedName>
</protein>
<dbReference type="RefSeq" id="WP_174479756.1">
    <property type="nucleotide sequence ID" value="NZ_CADFFX010000013.1"/>
</dbReference>
<dbReference type="EMBL" id="JFHC01000097">
    <property type="protein sequence ID" value="KDR38291.1"/>
    <property type="molecule type" value="Genomic_DNA"/>
</dbReference>
<dbReference type="Proteomes" id="UP000027466">
    <property type="component" value="Unassembled WGS sequence"/>
</dbReference>
<reference evidence="2 3" key="1">
    <citation type="submission" date="2014-03" db="EMBL/GenBank/DDBJ databases">
        <title>Draft Genome Sequences of Four Burkholderia Strains.</title>
        <authorList>
            <person name="Liu X.Y."/>
            <person name="Li C.X."/>
            <person name="Xu J.H."/>
        </authorList>
    </citation>
    <scope>NUCLEOTIDE SEQUENCE [LARGE SCALE GENOMIC DNA]</scope>
    <source>
        <strain evidence="2 3">DSM 50014</strain>
    </source>
</reference>
<dbReference type="AlphaFoldDB" id="A0A069PLY0"/>
<keyword evidence="3" id="KW-1185">Reference proteome</keyword>
<evidence type="ECO:0000313" key="2">
    <source>
        <dbReference type="EMBL" id="KDR38291.1"/>
    </source>
</evidence>
<sequence>MLEYRKKIVQEVAACICDRCQKRMEPDDHDSGWHERVSLSFRGGFGSIFGDGSEVSVDLCPQCVRDTLGAWLRITPSEPDGLTYQDRLRSEWDGREADRPRPPSGPAGGDDA</sequence>
<gene>
    <name evidence="2" type="ORF">BG61_41685</name>
</gene>
<comment type="caution">
    <text evidence="2">The sequence shown here is derived from an EMBL/GenBank/DDBJ whole genome shotgun (WGS) entry which is preliminary data.</text>
</comment>
<proteinExistence type="predicted"/>
<accession>A0A069PLY0</accession>
<feature type="region of interest" description="Disordered" evidence="1">
    <location>
        <begin position="76"/>
        <end position="112"/>
    </location>
</feature>
<evidence type="ECO:0000313" key="3">
    <source>
        <dbReference type="Proteomes" id="UP000027466"/>
    </source>
</evidence>
<feature type="compositionally biased region" description="Basic and acidic residues" evidence="1">
    <location>
        <begin position="86"/>
        <end position="101"/>
    </location>
</feature>
<organism evidence="2 3">
    <name type="scientific">Caballeronia glathei</name>
    <dbReference type="NCBI Taxonomy" id="60547"/>
    <lineage>
        <taxon>Bacteria</taxon>
        <taxon>Pseudomonadati</taxon>
        <taxon>Pseudomonadota</taxon>
        <taxon>Betaproteobacteria</taxon>
        <taxon>Burkholderiales</taxon>
        <taxon>Burkholderiaceae</taxon>
        <taxon>Caballeronia</taxon>
    </lineage>
</organism>